<dbReference type="Gene3D" id="1.10.287.110">
    <property type="entry name" value="DnaJ domain"/>
    <property type="match status" value="1"/>
</dbReference>
<dbReference type="GeneID" id="75832481"/>
<evidence type="ECO:0000256" key="3">
    <source>
        <dbReference type="SAM" id="MobiDB-lite"/>
    </source>
</evidence>
<dbReference type="PANTHER" id="PTHR14021">
    <property type="entry name" value="IRON-SULFUR CLUSTER CO-CHAPERONE PROTEIN HSCB"/>
    <property type="match status" value="1"/>
</dbReference>
<protein>
    <recommendedName>
        <fullName evidence="4">J domain-containing protein</fullName>
    </recommendedName>
</protein>
<dbReference type="SUPFAM" id="SSF46565">
    <property type="entry name" value="Chaperone J-domain"/>
    <property type="match status" value="1"/>
</dbReference>
<evidence type="ECO:0000259" key="4">
    <source>
        <dbReference type="SMART" id="SM00271"/>
    </source>
</evidence>
<dbReference type="NCBIfam" id="TIGR00714">
    <property type="entry name" value="hscB"/>
    <property type="match status" value="1"/>
</dbReference>
<dbReference type="InterPro" id="IPR036386">
    <property type="entry name" value="HscB_C_sf"/>
</dbReference>
<feature type="region of interest" description="Disordered" evidence="3">
    <location>
        <begin position="53"/>
        <end position="94"/>
    </location>
</feature>
<feature type="domain" description="J" evidence="4">
    <location>
        <begin position="74"/>
        <end position="144"/>
    </location>
</feature>
<dbReference type="InterPro" id="IPR036869">
    <property type="entry name" value="J_dom_sf"/>
</dbReference>
<dbReference type="SUPFAM" id="SSF47144">
    <property type="entry name" value="HSC20 (HSCB), C-terminal oligomerisation domain"/>
    <property type="match status" value="1"/>
</dbReference>
<dbReference type="Gene3D" id="1.20.1280.20">
    <property type="entry name" value="HscB, C-terminal domain"/>
    <property type="match status" value="1"/>
</dbReference>
<dbReference type="InterPro" id="IPR001623">
    <property type="entry name" value="DnaJ_domain"/>
</dbReference>
<feature type="compositionally biased region" description="Low complexity" evidence="3">
    <location>
        <begin position="55"/>
        <end position="74"/>
    </location>
</feature>
<proteinExistence type="inferred from homology"/>
<dbReference type="RefSeq" id="XP_051366520.1">
    <property type="nucleotide sequence ID" value="XM_051502659.1"/>
</dbReference>
<name>A0A9P9Y8S0_9HYPO</name>
<dbReference type="PANTHER" id="PTHR14021:SF15">
    <property type="entry name" value="IRON-SULFUR CLUSTER CO-CHAPERONE PROTEIN HSCB"/>
    <property type="match status" value="1"/>
</dbReference>
<dbReference type="AlphaFoldDB" id="A0A9P9Y8S0"/>
<comment type="similarity">
    <text evidence="1">Belongs to the HscB family.</text>
</comment>
<reference evidence="5" key="2">
    <citation type="submission" date="2022-07" db="EMBL/GenBank/DDBJ databases">
        <authorList>
            <person name="Goncalves M.F.M."/>
            <person name="Hilario S."/>
            <person name="Van De Peer Y."/>
            <person name="Esteves A.C."/>
            <person name="Alves A."/>
        </authorList>
    </citation>
    <scope>NUCLEOTIDE SEQUENCE</scope>
    <source>
        <strain evidence="5">MUM 19.33</strain>
    </source>
</reference>
<dbReference type="Pfam" id="PF07743">
    <property type="entry name" value="HSCB_C"/>
    <property type="match status" value="1"/>
</dbReference>
<dbReference type="GO" id="GO:0001671">
    <property type="term" value="F:ATPase activator activity"/>
    <property type="evidence" value="ECO:0007669"/>
    <property type="project" value="InterPro"/>
</dbReference>
<dbReference type="GO" id="GO:0051087">
    <property type="term" value="F:protein-folding chaperone binding"/>
    <property type="evidence" value="ECO:0007669"/>
    <property type="project" value="InterPro"/>
</dbReference>
<keyword evidence="2" id="KW-0143">Chaperone</keyword>
<evidence type="ECO:0000256" key="1">
    <source>
        <dbReference type="ARBA" id="ARBA00010476"/>
    </source>
</evidence>
<gene>
    <name evidence="5" type="ORF">J7T54_005998</name>
</gene>
<dbReference type="GO" id="GO:0044571">
    <property type="term" value="P:[2Fe-2S] cluster assembly"/>
    <property type="evidence" value="ECO:0007669"/>
    <property type="project" value="InterPro"/>
</dbReference>
<evidence type="ECO:0000313" key="5">
    <source>
        <dbReference type="EMBL" id="KAI6785664.1"/>
    </source>
</evidence>
<dbReference type="GO" id="GO:0051259">
    <property type="term" value="P:protein complex oligomerization"/>
    <property type="evidence" value="ECO:0007669"/>
    <property type="project" value="InterPro"/>
</dbReference>
<dbReference type="GO" id="GO:0005739">
    <property type="term" value="C:mitochondrion"/>
    <property type="evidence" value="ECO:0007669"/>
    <property type="project" value="TreeGrafter"/>
</dbReference>
<dbReference type="OrthoDB" id="448954at2759"/>
<dbReference type="SMART" id="SM00271">
    <property type="entry name" value="DnaJ"/>
    <property type="match status" value="1"/>
</dbReference>
<sequence length="250" mass="27816">MRPTATRIAGRVCTRCNSAPRASILPAVTAATSTRVSSPLSVLTGGTAFAFSTTPRSLSSEEPQRSQPQSAQQPTHYSLFPQTLPDGPPPAGPFPIPLRTLRKEFLSLQAKHHPDLHPPATRPQAEQISSVINEAYRTLANPLYRAQYLLGLRGVDVANDETLKTENQELLMEVLEARESIEEAEAEDDLVDLRTVNEERIRNSEEELDRAFGTDDIQAAKEEAVRLRYWVNIQDSLDNWEQGKPVVLEH</sequence>
<accession>A0A9P9Y8S0</accession>
<evidence type="ECO:0000313" key="6">
    <source>
        <dbReference type="Proteomes" id="UP001055219"/>
    </source>
</evidence>
<dbReference type="CDD" id="cd06257">
    <property type="entry name" value="DnaJ"/>
    <property type="match status" value="1"/>
</dbReference>
<dbReference type="InterPro" id="IPR004640">
    <property type="entry name" value="HscB"/>
</dbReference>
<comment type="caution">
    <text evidence="5">The sequence shown here is derived from an EMBL/GenBank/DDBJ whole genome shotgun (WGS) entry which is preliminary data.</text>
</comment>
<dbReference type="EMBL" id="JAGIXG020000001">
    <property type="protein sequence ID" value="KAI6785664.1"/>
    <property type="molecule type" value="Genomic_DNA"/>
</dbReference>
<dbReference type="InterPro" id="IPR009073">
    <property type="entry name" value="HscB_oligo_C"/>
</dbReference>
<keyword evidence="6" id="KW-1185">Reference proteome</keyword>
<reference evidence="5" key="1">
    <citation type="journal article" date="2021" name="J Fungi (Basel)">
        <title>Genomic and Metabolomic Analyses of the Marine Fungus Emericellopsis cladophorae: Insights into Saltwater Adaptability Mechanisms and Its Biosynthetic Potential.</title>
        <authorList>
            <person name="Goncalves M.F.M."/>
            <person name="Hilario S."/>
            <person name="Van de Peer Y."/>
            <person name="Esteves A.C."/>
            <person name="Alves A."/>
        </authorList>
    </citation>
    <scope>NUCLEOTIDE SEQUENCE</scope>
    <source>
        <strain evidence="5">MUM 19.33</strain>
    </source>
</reference>
<evidence type="ECO:0000256" key="2">
    <source>
        <dbReference type="ARBA" id="ARBA00023186"/>
    </source>
</evidence>
<organism evidence="5 6">
    <name type="scientific">Emericellopsis cladophorae</name>
    <dbReference type="NCBI Taxonomy" id="2686198"/>
    <lineage>
        <taxon>Eukaryota</taxon>
        <taxon>Fungi</taxon>
        <taxon>Dikarya</taxon>
        <taxon>Ascomycota</taxon>
        <taxon>Pezizomycotina</taxon>
        <taxon>Sordariomycetes</taxon>
        <taxon>Hypocreomycetidae</taxon>
        <taxon>Hypocreales</taxon>
        <taxon>Bionectriaceae</taxon>
        <taxon>Emericellopsis</taxon>
    </lineage>
</organism>
<dbReference type="Proteomes" id="UP001055219">
    <property type="component" value="Unassembled WGS sequence"/>
</dbReference>